<keyword evidence="4" id="KW-0472">Membrane</keyword>
<evidence type="ECO:0000256" key="4">
    <source>
        <dbReference type="ARBA" id="ARBA00023136"/>
    </source>
</evidence>
<dbReference type="PROSITE" id="PS51419">
    <property type="entry name" value="RAB"/>
    <property type="match status" value="1"/>
</dbReference>
<evidence type="ECO:0000256" key="2">
    <source>
        <dbReference type="ARBA" id="ARBA00022741"/>
    </source>
</evidence>
<dbReference type="InterPro" id="IPR001806">
    <property type="entry name" value="Small_GTPase"/>
</dbReference>
<evidence type="ECO:0000313" key="5">
    <source>
        <dbReference type="EMBL" id="JAP94901.1"/>
    </source>
</evidence>
<protein>
    <submittedName>
        <fullName evidence="5">Rab1a</fullName>
    </submittedName>
</protein>
<gene>
    <name evidence="5" type="ORF">TPC1_12279</name>
</gene>
<dbReference type="InterPro" id="IPR005225">
    <property type="entry name" value="Small_GTP-bd"/>
</dbReference>
<dbReference type="PANTHER" id="PTHR47977">
    <property type="entry name" value="RAS-RELATED PROTEIN RAB"/>
    <property type="match status" value="1"/>
</dbReference>
<dbReference type="GO" id="GO:0003924">
    <property type="term" value="F:GTPase activity"/>
    <property type="evidence" value="ECO:0007669"/>
    <property type="project" value="InterPro"/>
</dbReference>
<dbReference type="SMART" id="SM00175">
    <property type="entry name" value="RAB"/>
    <property type="match status" value="1"/>
</dbReference>
<accession>A0A146KHM8</accession>
<dbReference type="GO" id="GO:0012505">
    <property type="term" value="C:endomembrane system"/>
    <property type="evidence" value="ECO:0007669"/>
    <property type="project" value="UniProtKB-SubCell"/>
</dbReference>
<dbReference type="NCBIfam" id="TIGR00231">
    <property type="entry name" value="small_GTP"/>
    <property type="match status" value="1"/>
</dbReference>
<dbReference type="InterPro" id="IPR050227">
    <property type="entry name" value="Rab"/>
</dbReference>
<dbReference type="SMART" id="SM00176">
    <property type="entry name" value="RAN"/>
    <property type="match status" value="1"/>
</dbReference>
<keyword evidence="3" id="KW-0342">GTP-binding</keyword>
<organism evidence="5">
    <name type="scientific">Trepomonas sp. PC1</name>
    <dbReference type="NCBI Taxonomy" id="1076344"/>
    <lineage>
        <taxon>Eukaryota</taxon>
        <taxon>Metamonada</taxon>
        <taxon>Diplomonadida</taxon>
        <taxon>Hexamitidae</taxon>
        <taxon>Hexamitinae</taxon>
        <taxon>Trepomonas</taxon>
    </lineage>
</organism>
<dbReference type="FunFam" id="3.40.50.300:FF:000586">
    <property type="entry name" value="Rab family GTPase"/>
    <property type="match status" value="1"/>
</dbReference>
<dbReference type="EMBL" id="GDID01001705">
    <property type="protein sequence ID" value="JAP94901.1"/>
    <property type="molecule type" value="Transcribed_RNA"/>
</dbReference>
<dbReference type="PROSITE" id="PS51421">
    <property type="entry name" value="RAS"/>
    <property type="match status" value="1"/>
</dbReference>
<proteinExistence type="predicted"/>
<dbReference type="PROSITE" id="PS51420">
    <property type="entry name" value="RHO"/>
    <property type="match status" value="1"/>
</dbReference>
<dbReference type="SMART" id="SM00173">
    <property type="entry name" value="RAS"/>
    <property type="match status" value="1"/>
</dbReference>
<dbReference type="Gene3D" id="3.40.50.300">
    <property type="entry name" value="P-loop containing nucleotide triphosphate hydrolases"/>
    <property type="match status" value="1"/>
</dbReference>
<comment type="subcellular location">
    <subcellularLocation>
        <location evidence="1">Endomembrane system</location>
    </subcellularLocation>
</comment>
<reference evidence="5" key="1">
    <citation type="submission" date="2015-07" db="EMBL/GenBank/DDBJ databases">
        <title>Adaptation to a free-living lifestyle via gene acquisitions in the diplomonad Trepomonas sp. PC1.</title>
        <authorList>
            <person name="Xu F."/>
            <person name="Jerlstrom-Hultqvist J."/>
            <person name="Kolisko M."/>
            <person name="Simpson A.G.B."/>
            <person name="Roger A.J."/>
            <person name="Svard S.G."/>
            <person name="Andersson J.O."/>
        </authorList>
    </citation>
    <scope>NUCLEOTIDE SEQUENCE</scope>
    <source>
        <strain evidence="5">PC1</strain>
    </source>
</reference>
<keyword evidence="2" id="KW-0547">Nucleotide-binding</keyword>
<dbReference type="SMART" id="SM00174">
    <property type="entry name" value="RHO"/>
    <property type="match status" value="1"/>
</dbReference>
<dbReference type="Pfam" id="PF00071">
    <property type="entry name" value="Ras"/>
    <property type="match status" value="1"/>
</dbReference>
<dbReference type="SUPFAM" id="SSF52540">
    <property type="entry name" value="P-loop containing nucleoside triphosphate hydrolases"/>
    <property type="match status" value="1"/>
</dbReference>
<evidence type="ECO:0000256" key="3">
    <source>
        <dbReference type="ARBA" id="ARBA00023134"/>
    </source>
</evidence>
<dbReference type="PRINTS" id="PR00449">
    <property type="entry name" value="RASTRNSFRMNG"/>
</dbReference>
<dbReference type="GO" id="GO:0005525">
    <property type="term" value="F:GTP binding"/>
    <property type="evidence" value="ECO:0007669"/>
    <property type="project" value="UniProtKB-KW"/>
</dbReference>
<dbReference type="AlphaFoldDB" id="A0A146KHM8"/>
<dbReference type="InterPro" id="IPR027417">
    <property type="entry name" value="P-loop_NTPase"/>
</dbReference>
<evidence type="ECO:0000256" key="1">
    <source>
        <dbReference type="ARBA" id="ARBA00004308"/>
    </source>
</evidence>
<sequence length="210" mass="23506">MADDNNFLYKMLIIGDSAVGKSSLLLRFCDRLFNNTYITTIGVDFKIRSLQIPYPTADQMTNVKLQVWDTAGQEKFRTICQTYYRGSHGIMMVYDVTNKESFENIDNWLREVNIHAGSDVVKLLVGTKVDKDNRAVSYEEGKSLADKMKVHYIETSAQSGNNVEQAFSDLAVEIMKAQGPNTTVIKKPGIDITGSTRVVTDENPRKGGCC</sequence>
<name>A0A146KHM8_9EUKA</name>